<evidence type="ECO:0000256" key="2">
    <source>
        <dbReference type="SAM" id="MobiDB-lite"/>
    </source>
</evidence>
<name>A0A4Z1SVH2_GIAMU</name>
<protein>
    <submittedName>
        <fullName evidence="3">Ankyrin repeat protein 1</fullName>
    </submittedName>
</protein>
<sequence>MPIVAFIRTQMAVASDEDPGYIRMLVETAKRLSSSFIIRPLALLRSGSSLMINYDMPRNATSLAEVIAERSLYCEQFPEELLRRTFFCLIQATEALERAKTPFPTFAVPEAIFILPTGFLQVSLPHIIARGGQQSLTSSMQLQAICMFIRQLIKFNTNRLHAMGQSDSPLPRLTKQIRSSSKKKHASPTLQRVSSRTHLQISLLNPSEQDTTESCAVRPRRSLSRPVRTSLKGSLLSSSSSTSIGLKVDLPKQTDLAQTQGTSLEGILAVLQLETFEKDLSIETLLGISRVQRWFGDLCISMYKGLKGIHFPSTALIDAVKSRNHEQLGLLLHLVGHTDDRGMTALMWAAATNNKHAVYLLNEYEAGYIDMQGCSATCHAIIAGNKECFLMLKEVESHIHEGCGLTPLIFGLCLTPHNCDSKQLVHASTVLKSGHTPLMVAAIYNSTSWLVPLLRAAPHMAEQSLKGDITALMLAVESGALSMARALIHHTPHMIGKVDTMGRTALMRLMLLPAPELPQSPGAPPSPEPPKTRAELMSGFPLHDVLQEDFLFVLERLAPSESSISENDGMFAIDLALKTRNVEVIQHISRYSYNEVKDPETGMTRLMHACIEGDFALVCALYSAEAGLVDINGRTALMHIALRNETPEGLRCLELLARLEASRRDNNGRTALMYACIMQNFGQVMVLHQFESGLLDHEGKNEIDISKTIPNNTEIYNYLSARLPMVRLEHDRTPLMQSILEKKTASLERNQLTMMLHSQKKLRDDRGRTALMYCVEYGNLDVFERLRDVELYSRTFENTTTLMECAKQPLTSENAETLIPMVKRLLCESQMTDRDGNTALIYAVRAGSAKLIRILASREAGIQNHYGDTALLLALRNSRLNFCVQHLFERERGIRTLSGLSPFMVACQVGNEAVAQQLFDPSLLGELDETGNTALIHASHHCMDRVIPYLIDAECGTVSRNQQCPTALLAYIMAHGQNTEIIQKLCAKEGTIPSVYGTPFQLALKHRCIAALSALQDVIKETFDWKTGNTPLMDAVVARDLSAIRLLEPCLATVKNKKSGKTALILAIETGNFDACALLREREARIVCPDGRSPLMLAIDLHQIDIAELLVGVGSGISTEKGGFALRSALLEGYPGLAQKLITTELNLMRQSGLTPLMIASALGLTDTALHYADAYAGEAGPDGITALMYAVMSRNKAIVSHLASKEMHLQDALGRTALIFTAKHNYPEGTRLVLQEATAQMKKGWTALMWAATRGATECVVLLRSLESGIRNDRDETALMLAAQAGHPDAVRALCPYEGGLHITSGKSLNKGFTALHFAALSGNADCVEALLASEAGLETAEHPAEYWAHRNGNTRCAQMIEEYLAGRSD</sequence>
<feature type="region of interest" description="Disordered" evidence="2">
    <location>
        <begin position="206"/>
        <end position="240"/>
    </location>
</feature>
<organism evidence="3 4">
    <name type="scientific">Giardia muris</name>
    <dbReference type="NCBI Taxonomy" id="5742"/>
    <lineage>
        <taxon>Eukaryota</taxon>
        <taxon>Metamonada</taxon>
        <taxon>Diplomonadida</taxon>
        <taxon>Hexamitidae</taxon>
        <taxon>Giardiinae</taxon>
        <taxon>Giardia</taxon>
    </lineage>
</organism>
<dbReference type="SMART" id="SM00248">
    <property type="entry name" value="ANK"/>
    <property type="match status" value="22"/>
</dbReference>
<evidence type="ECO:0000313" key="3">
    <source>
        <dbReference type="EMBL" id="TNJ29796.1"/>
    </source>
</evidence>
<accession>A0A4Z1SVH2</accession>
<reference evidence="3 4" key="1">
    <citation type="submission" date="2019-05" db="EMBL/GenBank/DDBJ databases">
        <title>The compact genome of Giardia muris reveals important steps in the evolution of intestinal protozoan parasites.</title>
        <authorList>
            <person name="Xu F."/>
            <person name="Jimenez-Gonzalez A."/>
            <person name="Einarsson E."/>
            <person name="Astvaldsson A."/>
            <person name="Peirasmaki D."/>
            <person name="Eckmann L."/>
            <person name="Andersson J.O."/>
            <person name="Svard S.G."/>
            <person name="Jerlstrom-Hultqvist J."/>
        </authorList>
    </citation>
    <scope>NUCLEOTIDE SEQUENCE [LARGE SCALE GENOMIC DNA]</scope>
    <source>
        <strain evidence="3 4">Roberts-Thomson</strain>
    </source>
</reference>
<dbReference type="Gene3D" id="1.25.40.20">
    <property type="entry name" value="Ankyrin repeat-containing domain"/>
    <property type="match status" value="7"/>
</dbReference>
<proteinExistence type="predicted"/>
<comment type="caution">
    <text evidence="3">The sequence shown here is derived from an EMBL/GenBank/DDBJ whole genome shotgun (WGS) entry which is preliminary data.</text>
</comment>
<feature type="compositionally biased region" description="Low complexity" evidence="2">
    <location>
        <begin position="224"/>
        <end position="240"/>
    </location>
</feature>
<gene>
    <name evidence="3" type="ORF">GMRT_11492</name>
</gene>
<dbReference type="Proteomes" id="UP000315496">
    <property type="component" value="Chromosome 1"/>
</dbReference>
<dbReference type="PANTHER" id="PTHR24120">
    <property type="entry name" value="GH07239P"/>
    <property type="match status" value="1"/>
</dbReference>
<dbReference type="SUPFAM" id="SSF48403">
    <property type="entry name" value="Ankyrin repeat"/>
    <property type="match status" value="3"/>
</dbReference>
<feature type="repeat" description="ANK" evidence="1">
    <location>
        <begin position="1312"/>
        <end position="1344"/>
    </location>
</feature>
<dbReference type="EMBL" id="VDLU01000001">
    <property type="protein sequence ID" value="TNJ29796.1"/>
    <property type="molecule type" value="Genomic_DNA"/>
</dbReference>
<dbReference type="InterPro" id="IPR002110">
    <property type="entry name" value="Ankyrin_rpt"/>
</dbReference>
<dbReference type="PROSITE" id="PS50088">
    <property type="entry name" value="ANK_REPEAT"/>
    <property type="match status" value="2"/>
</dbReference>
<dbReference type="PANTHER" id="PTHR24120:SF4">
    <property type="entry name" value="GH07239P"/>
    <property type="match status" value="1"/>
</dbReference>
<dbReference type="VEuPathDB" id="GiardiaDB:GMRT_11492"/>
<feature type="region of interest" description="Disordered" evidence="2">
    <location>
        <begin position="164"/>
        <end position="191"/>
    </location>
</feature>
<evidence type="ECO:0000256" key="1">
    <source>
        <dbReference type="PROSITE-ProRule" id="PRU00023"/>
    </source>
</evidence>
<dbReference type="PROSITE" id="PS50297">
    <property type="entry name" value="ANK_REP_REGION"/>
    <property type="match status" value="2"/>
</dbReference>
<feature type="repeat" description="ANK" evidence="1">
    <location>
        <begin position="1090"/>
        <end position="1122"/>
    </location>
</feature>
<dbReference type="OrthoDB" id="194358at2759"/>
<dbReference type="InterPro" id="IPR036770">
    <property type="entry name" value="Ankyrin_rpt-contain_sf"/>
</dbReference>
<keyword evidence="4" id="KW-1185">Reference proteome</keyword>
<dbReference type="Pfam" id="PF12796">
    <property type="entry name" value="Ank_2"/>
    <property type="match status" value="6"/>
</dbReference>
<keyword evidence="1" id="KW-0040">ANK repeat</keyword>
<evidence type="ECO:0000313" key="4">
    <source>
        <dbReference type="Proteomes" id="UP000315496"/>
    </source>
</evidence>